<dbReference type="InterPro" id="IPR014847">
    <property type="entry name" value="FA"/>
</dbReference>
<dbReference type="Gene3D" id="2.30.30.140">
    <property type="match status" value="1"/>
</dbReference>
<feature type="region of interest" description="Disordered" evidence="1">
    <location>
        <begin position="557"/>
        <end position="668"/>
    </location>
</feature>
<protein>
    <recommendedName>
        <fullName evidence="2">FERM domain-containing protein</fullName>
    </recommendedName>
</protein>
<dbReference type="PANTHER" id="PTHR23280:SF25">
    <property type="entry name" value="MOESIN_EZRIN_RADIXIN HOMOLOG 1"/>
    <property type="match status" value="1"/>
</dbReference>
<dbReference type="PANTHER" id="PTHR23280">
    <property type="entry name" value="4.1 G PROTEIN"/>
    <property type="match status" value="1"/>
</dbReference>
<evidence type="ECO:0000259" key="2">
    <source>
        <dbReference type="PROSITE" id="PS50057"/>
    </source>
</evidence>
<feature type="region of interest" description="Disordered" evidence="1">
    <location>
        <begin position="693"/>
        <end position="783"/>
    </location>
</feature>
<dbReference type="InterPro" id="IPR029071">
    <property type="entry name" value="Ubiquitin-like_domsf"/>
</dbReference>
<dbReference type="InterPro" id="IPR019748">
    <property type="entry name" value="FERM_central"/>
</dbReference>
<dbReference type="FunFam" id="1.20.80.10:FF:000003">
    <property type="entry name" value="Tyrosine-protein phosphatase non-receptor type 4"/>
    <property type="match status" value="1"/>
</dbReference>
<keyword evidence="4" id="KW-1185">Reference proteome</keyword>
<dbReference type="EMBL" id="RCHS01002445">
    <property type="protein sequence ID" value="RMX47282.1"/>
    <property type="molecule type" value="Genomic_DNA"/>
</dbReference>
<comment type="caution">
    <text evidence="3">The sequence shown here is derived from an EMBL/GenBank/DDBJ whole genome shotgun (WGS) entry which is preliminary data.</text>
</comment>
<dbReference type="PROSITE" id="PS50057">
    <property type="entry name" value="FERM_3"/>
    <property type="match status" value="1"/>
</dbReference>
<name>A0A3M6U0W2_POCDA</name>
<organism evidence="3 4">
    <name type="scientific">Pocillopora damicornis</name>
    <name type="common">Cauliflower coral</name>
    <name type="synonym">Millepora damicornis</name>
    <dbReference type="NCBI Taxonomy" id="46731"/>
    <lineage>
        <taxon>Eukaryota</taxon>
        <taxon>Metazoa</taxon>
        <taxon>Cnidaria</taxon>
        <taxon>Anthozoa</taxon>
        <taxon>Hexacorallia</taxon>
        <taxon>Scleractinia</taxon>
        <taxon>Astrocoeniina</taxon>
        <taxon>Pocilloporidae</taxon>
        <taxon>Pocillopora</taxon>
    </lineage>
</organism>
<feature type="compositionally biased region" description="Basic and acidic residues" evidence="1">
    <location>
        <begin position="715"/>
        <end position="737"/>
    </location>
</feature>
<feature type="compositionally biased region" description="Polar residues" evidence="1">
    <location>
        <begin position="847"/>
        <end position="859"/>
    </location>
</feature>
<dbReference type="Pfam" id="PF09380">
    <property type="entry name" value="FERM_C"/>
    <property type="match status" value="1"/>
</dbReference>
<evidence type="ECO:0000313" key="3">
    <source>
        <dbReference type="EMBL" id="RMX47282.1"/>
    </source>
</evidence>
<gene>
    <name evidence="3" type="ORF">pdam_00012673</name>
</gene>
<dbReference type="InterPro" id="IPR018979">
    <property type="entry name" value="FERM_N"/>
</dbReference>
<dbReference type="CDD" id="cd14473">
    <property type="entry name" value="FERM_B-lobe"/>
    <property type="match status" value="1"/>
</dbReference>
<dbReference type="Pfam" id="PF08736">
    <property type="entry name" value="FA"/>
    <property type="match status" value="1"/>
</dbReference>
<dbReference type="AlphaFoldDB" id="A0A3M6U0W2"/>
<dbReference type="InterPro" id="IPR019747">
    <property type="entry name" value="FERM_CS"/>
</dbReference>
<dbReference type="SUPFAM" id="SSF50729">
    <property type="entry name" value="PH domain-like"/>
    <property type="match status" value="1"/>
</dbReference>
<evidence type="ECO:0000313" key="4">
    <source>
        <dbReference type="Proteomes" id="UP000275408"/>
    </source>
</evidence>
<dbReference type="CDD" id="cd17108">
    <property type="entry name" value="FERM_F1_EPB41L5_like"/>
    <property type="match status" value="1"/>
</dbReference>
<sequence length="923" mass="104850">MYRLSRRFRRRFGKDKEEKKDKHALDYVIVLLDSSDLSFNLHKKAKGQELLDLVFKNLDLVEKDYFGLQFMDTHQVSVWLLILLRNPLEIEREFSSDQKEVGITVPGHWLNPMKKIKKQVKIGPPYTLHFRVRFYAAEPQDLTEELTRYHFFLQIKQDISRAKLEVPLKVGVDLTGYSLQSHLGDFEPELHEASTDYITEFKFIPNQTKELEKEIKKKHKALVGLNPAECEVNFLKIVKNMDFYGVDIHTVVVRNTPFIDLLFSEITAGENKMECQLGLTPRGILSIKDKEKRTIFAWQKITKISFKKNRFHLEYQGVQAQRHAESYTYTCTSSLAAKHLWKSAIEHHTFFRLVKPTTKPKRTSSFLRFGSRYRYSGRTEHQAQRDARMSARKSLKIQRATSERFSKRPTVGFIRVGSRVWGKALNGDFYKGVVTGLGEMLHIKFDNGDTIAHDRTDPECVVFDQVPEISDLEIGSRVIAHWPSLPAKLSGKVIGIEHGKYYVEYDDGDKHHNTIDQLRILKPPLYFGPGAKTRRGLRKVESMKVTSLTGRAVITTELPPRSNSNGYVKPEEHLSSEAVDGVISLPSTSETRKVDDDSSELFGASSVSGGLPDDRPKNIHARSASLPANVRLPRSASTKHDSTSSSPSTSPRTDKKATRNKSFAGTTKASYAKRAPLEIFSLPETDVDSGISVACERPTSGRQSKRNLRIMDLMKNSKEDEKKSGKSKSDETHSQSKRDKKSGKVKSVGSTPARPDIRVSPNAPYVPNYLETDLDSDSGKHSNYFVDDQRSFRVFIPSDRNKRDHKKRFTTIDGISASDERLLRGKGAFPVKRRRSSLPELRTIFNQKQEENNPQGNENKLTRRNRTHSLNDLAKMSPTNRKATPLHIDNLSSATDNRCDSPLFSPGMEQSASSNKLLLVTDL</sequence>
<dbReference type="PROSITE" id="PS00660">
    <property type="entry name" value="FERM_1"/>
    <property type="match status" value="1"/>
</dbReference>
<dbReference type="InterPro" id="IPR000299">
    <property type="entry name" value="FERM_domain"/>
</dbReference>
<dbReference type="Gene3D" id="3.10.20.90">
    <property type="entry name" value="Phosphatidylinositol 3-kinase Catalytic Subunit, Chain A, domain 1"/>
    <property type="match status" value="1"/>
</dbReference>
<dbReference type="Gene3D" id="2.30.29.30">
    <property type="entry name" value="Pleckstrin-homology domain (PH domain)/Phosphotyrosine-binding domain (PTB)"/>
    <property type="match status" value="1"/>
</dbReference>
<dbReference type="InterPro" id="IPR011993">
    <property type="entry name" value="PH-like_dom_sf"/>
</dbReference>
<dbReference type="SMART" id="SM01195">
    <property type="entry name" value="FA"/>
    <property type="match status" value="1"/>
</dbReference>
<dbReference type="Proteomes" id="UP000275408">
    <property type="component" value="Unassembled WGS sequence"/>
</dbReference>
<evidence type="ECO:0000256" key="1">
    <source>
        <dbReference type="SAM" id="MobiDB-lite"/>
    </source>
</evidence>
<dbReference type="SUPFAM" id="SSF54236">
    <property type="entry name" value="Ubiquitin-like"/>
    <property type="match status" value="1"/>
</dbReference>
<dbReference type="InterPro" id="IPR014352">
    <property type="entry name" value="FERM/acyl-CoA-bd_prot_sf"/>
</dbReference>
<reference evidence="3 4" key="1">
    <citation type="journal article" date="2018" name="Sci. Rep.">
        <title>Comparative analysis of the Pocillopora damicornis genome highlights role of immune system in coral evolution.</title>
        <authorList>
            <person name="Cunning R."/>
            <person name="Bay R.A."/>
            <person name="Gillette P."/>
            <person name="Baker A.C."/>
            <person name="Traylor-Knowles N."/>
        </authorList>
    </citation>
    <scope>NUCLEOTIDE SEQUENCE [LARGE SCALE GENOMIC DNA]</scope>
    <source>
        <strain evidence="3">RSMAS</strain>
        <tissue evidence="3">Whole animal</tissue>
    </source>
</reference>
<dbReference type="InterPro" id="IPR035963">
    <property type="entry name" value="FERM_2"/>
</dbReference>
<dbReference type="GO" id="GO:0005856">
    <property type="term" value="C:cytoskeleton"/>
    <property type="evidence" value="ECO:0007669"/>
    <property type="project" value="TreeGrafter"/>
</dbReference>
<dbReference type="Gene3D" id="1.20.80.10">
    <property type="match status" value="1"/>
</dbReference>
<dbReference type="GO" id="GO:0031032">
    <property type="term" value="P:actomyosin structure organization"/>
    <property type="evidence" value="ECO:0007669"/>
    <property type="project" value="TreeGrafter"/>
</dbReference>
<accession>A0A3M6U0W2</accession>
<dbReference type="OrthoDB" id="6235974at2759"/>
<proteinExistence type="predicted"/>
<dbReference type="SMART" id="SM00295">
    <property type="entry name" value="B41"/>
    <property type="match status" value="1"/>
</dbReference>
<dbReference type="STRING" id="46731.A0A3M6U0W2"/>
<feature type="region of interest" description="Disordered" evidence="1">
    <location>
        <begin position="847"/>
        <end position="923"/>
    </location>
</feature>
<dbReference type="SUPFAM" id="SSF47031">
    <property type="entry name" value="Second domain of FERM"/>
    <property type="match status" value="1"/>
</dbReference>
<dbReference type="InterPro" id="IPR019749">
    <property type="entry name" value="Band_41_domain"/>
</dbReference>
<feature type="domain" description="FERM" evidence="2">
    <location>
        <begin position="25"/>
        <end position="355"/>
    </location>
</feature>
<dbReference type="Pfam" id="PF09379">
    <property type="entry name" value="FERM_N"/>
    <property type="match status" value="1"/>
</dbReference>
<dbReference type="SMART" id="SM01196">
    <property type="entry name" value="FERM_C"/>
    <property type="match status" value="1"/>
</dbReference>
<dbReference type="Pfam" id="PF00373">
    <property type="entry name" value="FERM_M"/>
    <property type="match status" value="1"/>
</dbReference>
<dbReference type="InterPro" id="IPR018980">
    <property type="entry name" value="FERM_PH-like_C"/>
</dbReference>